<evidence type="ECO:0000313" key="1">
    <source>
        <dbReference type="EMBL" id="MBP3960509.1"/>
    </source>
</evidence>
<name>A0ABS5C3F5_9BACT</name>
<dbReference type="Proteomes" id="UP000676565">
    <property type="component" value="Unassembled WGS sequence"/>
</dbReference>
<reference evidence="1 2" key="1">
    <citation type="submission" date="2021-04" db="EMBL/GenBank/DDBJ databases">
        <authorList>
            <person name="Ivanova A."/>
        </authorList>
    </citation>
    <scope>NUCLEOTIDE SEQUENCE [LARGE SCALE GENOMIC DNA]</scope>
    <source>
        <strain evidence="1 2">G18</strain>
    </source>
</reference>
<keyword evidence="2" id="KW-1185">Reference proteome</keyword>
<sequence length="462" mass="51286">MPKDRETEDLPPDEYQGAYGTRALELGDLAELNRTARESPWADERMEKVLDKLYDGCARRAVEHDELYDEVQNLRASGVGRASPKLKRQIETVEQQRAENREWFESFDRRVYLLHVQMANRVDKKLREELVERYRLQLEVQRFYQKVRAAFTKADAYLAAHAKNERDEIDLGPEFVDDVVRVLRDSWKALKGIVKEARETDLPALTYFEECADLGDFILEDKLVAEPPPDYAKGWTGKFMNQLQSARQKCSRLHIKSVSGILRLQERIVAKWKAAREPIPAEVVEAEVIEAEVIDAEVIEAEVIEAEVIDAEVIPSEPPAPVKTIDYAKVFDFDGLVPGPPVAAGDVFALDGDAMASAPTAMMPALSSEHAPIPPATGEGEPPTNQTAWLDPVKLKAEKAKAEAKLAEMQTRTAAPQPSAPAAKVAFGAGAPVVPGTKSVRGQRPALRITIVKPGDEPPLAK</sequence>
<gene>
    <name evidence="1" type="ORF">J8F10_35235</name>
</gene>
<dbReference type="RefSeq" id="WP_210662629.1">
    <property type="nucleotide sequence ID" value="NZ_JAGKQQ010000002.1"/>
</dbReference>
<accession>A0ABS5C3F5</accession>
<evidence type="ECO:0000313" key="2">
    <source>
        <dbReference type="Proteomes" id="UP000676565"/>
    </source>
</evidence>
<dbReference type="EMBL" id="JAGKQQ010000002">
    <property type="protein sequence ID" value="MBP3960509.1"/>
    <property type="molecule type" value="Genomic_DNA"/>
</dbReference>
<proteinExistence type="predicted"/>
<organism evidence="1 2">
    <name type="scientific">Gemmata palustris</name>
    <dbReference type="NCBI Taxonomy" id="2822762"/>
    <lineage>
        <taxon>Bacteria</taxon>
        <taxon>Pseudomonadati</taxon>
        <taxon>Planctomycetota</taxon>
        <taxon>Planctomycetia</taxon>
        <taxon>Gemmatales</taxon>
        <taxon>Gemmataceae</taxon>
        <taxon>Gemmata</taxon>
    </lineage>
</organism>
<comment type="caution">
    <text evidence="1">The sequence shown here is derived from an EMBL/GenBank/DDBJ whole genome shotgun (WGS) entry which is preliminary data.</text>
</comment>
<protein>
    <submittedName>
        <fullName evidence="1">Uncharacterized protein</fullName>
    </submittedName>
</protein>